<evidence type="ECO:0000313" key="4">
    <source>
        <dbReference type="Proteomes" id="UP000439983"/>
    </source>
</evidence>
<feature type="region of interest" description="Disordered" evidence="1">
    <location>
        <begin position="82"/>
        <end position="106"/>
    </location>
</feature>
<evidence type="ECO:0000313" key="2">
    <source>
        <dbReference type="EMBL" id="MQX18953.1"/>
    </source>
</evidence>
<protein>
    <submittedName>
        <fullName evidence="2">Uncharacterized protein</fullName>
    </submittedName>
</protein>
<dbReference type="Proteomes" id="UP000439983">
    <property type="component" value="Unassembled WGS sequence"/>
</dbReference>
<keyword evidence="4" id="KW-1185">Reference proteome</keyword>
<dbReference type="EMBL" id="WITC01000127">
    <property type="protein sequence ID" value="MQX18953.1"/>
    <property type="molecule type" value="Genomic_DNA"/>
</dbReference>
<dbReference type="AlphaFoldDB" id="A0A6N7LM47"/>
<name>A0A6N7LM47_SINTE</name>
<dbReference type="OrthoDB" id="9806940at2"/>
<organism evidence="2 4">
    <name type="scientific">Sinorhizobium terangae</name>
    <dbReference type="NCBI Taxonomy" id="110322"/>
    <lineage>
        <taxon>Bacteria</taxon>
        <taxon>Pseudomonadati</taxon>
        <taxon>Pseudomonadota</taxon>
        <taxon>Alphaproteobacteria</taxon>
        <taxon>Hyphomicrobiales</taxon>
        <taxon>Rhizobiaceae</taxon>
        <taxon>Sinorhizobium/Ensifer group</taxon>
        <taxon>Sinorhizobium</taxon>
    </lineage>
</organism>
<feature type="compositionally biased region" description="Basic and acidic residues" evidence="1">
    <location>
        <begin position="95"/>
        <end position="106"/>
    </location>
</feature>
<dbReference type="RefSeq" id="WP_153442749.1">
    <property type="nucleotide sequence ID" value="NZ_JACIGA010000023.1"/>
</dbReference>
<dbReference type="Gene3D" id="3.40.50.720">
    <property type="entry name" value="NAD(P)-binding Rossmann-like Domain"/>
    <property type="match status" value="1"/>
</dbReference>
<gene>
    <name evidence="2" type="ORF">GHK62_30740</name>
    <name evidence="3" type="ORF">GHK62_31220</name>
</gene>
<reference evidence="2 4" key="1">
    <citation type="journal article" date="2013" name="Genome Biol.">
        <title>Comparative genomics of the core and accessory genomes of 48 Sinorhizobium strains comprising five genospecies.</title>
        <authorList>
            <person name="Sugawara M."/>
            <person name="Epstein B."/>
            <person name="Badgley B.D."/>
            <person name="Unno T."/>
            <person name="Xu L."/>
            <person name="Reese J."/>
            <person name="Gyaneshwar P."/>
            <person name="Denny R."/>
            <person name="Mudge J."/>
            <person name="Bharti A.K."/>
            <person name="Farmer A.D."/>
            <person name="May G.D."/>
            <person name="Woodward J.E."/>
            <person name="Medigue C."/>
            <person name="Vallenet D."/>
            <person name="Lajus A."/>
            <person name="Rouy Z."/>
            <person name="Martinez-Vaz B."/>
            <person name="Tiffin P."/>
            <person name="Young N.D."/>
            <person name="Sadowsky M.J."/>
        </authorList>
    </citation>
    <scope>NUCLEOTIDE SEQUENCE [LARGE SCALE GENOMIC DNA]</scope>
    <source>
        <strain evidence="2 4">USDA4894</strain>
    </source>
</reference>
<evidence type="ECO:0000313" key="3">
    <source>
        <dbReference type="EMBL" id="MQX19040.1"/>
    </source>
</evidence>
<evidence type="ECO:0000256" key="1">
    <source>
        <dbReference type="SAM" id="MobiDB-lite"/>
    </source>
</evidence>
<dbReference type="EMBL" id="WITC01000128">
    <property type="protein sequence ID" value="MQX19040.1"/>
    <property type="molecule type" value="Genomic_DNA"/>
</dbReference>
<comment type="caution">
    <text evidence="2">The sequence shown here is derived from an EMBL/GenBank/DDBJ whole genome shotgun (WGS) entry which is preliminary data.</text>
</comment>
<proteinExistence type="predicted"/>
<sequence length="106" mass="11242">MWPAKAIVATIGNAEAVSSLMAGLAPCGRLVLLDADKDPLPVSAGHLVVAERSVLGSITGTPCENERALDFSVLTGGRTQSRRCRSRSQPCQKMKSGDARFRKSCL</sequence>
<accession>A0A6N7LM47</accession>